<dbReference type="AlphaFoldDB" id="A0A495PV90"/>
<organism evidence="2 3">
    <name type="scientific">Gillisia mitskevichiae</name>
    <dbReference type="NCBI Taxonomy" id="270921"/>
    <lineage>
        <taxon>Bacteria</taxon>
        <taxon>Pseudomonadati</taxon>
        <taxon>Bacteroidota</taxon>
        <taxon>Flavobacteriia</taxon>
        <taxon>Flavobacteriales</taxon>
        <taxon>Flavobacteriaceae</taxon>
        <taxon>Gillisia</taxon>
    </lineage>
</organism>
<gene>
    <name evidence="2" type="ORF">BC962_2183</name>
</gene>
<name>A0A495PV90_9FLAO</name>
<feature type="domain" description="BT4734-like N-terminal" evidence="1">
    <location>
        <begin position="59"/>
        <end position="172"/>
    </location>
</feature>
<dbReference type="Pfam" id="PF08800">
    <property type="entry name" value="BT4734-like_N"/>
    <property type="match status" value="1"/>
</dbReference>
<evidence type="ECO:0000313" key="3">
    <source>
        <dbReference type="Proteomes" id="UP000276282"/>
    </source>
</evidence>
<dbReference type="InterPro" id="IPR014907">
    <property type="entry name" value="BT4734-like_N"/>
</dbReference>
<comment type="caution">
    <text evidence="2">The sequence shown here is derived from an EMBL/GenBank/DDBJ whole genome shotgun (WGS) entry which is preliminary data.</text>
</comment>
<proteinExistence type="predicted"/>
<sequence>MNNQQNIFKMEVSWIVNCRSKYSTPIKFIEAIQRIKEGQSKNLISKIRSAKNKNERMFFKQKLPATCFSGVLENRTTLKRGTGLVCLDFDEVNSTSSLIQKLSNSKYILATWISPSGNGVKAIVKIPIVNSKKDYKEYYNAVIDHYWKMGPDRTTSDVNRLCFESYDPNLIFNKNATRFNLRKKITVTETLYSSHKNKIYSEGSVVERLIRWWSKKYDYSSGNRNNSLFVLACSLSNFGVAKLTTEDLFGSFVDKDFGYEEILKIIDSAYKRAEFASKSFD</sequence>
<dbReference type="EMBL" id="RBLG01000002">
    <property type="protein sequence ID" value="RKS53916.1"/>
    <property type="molecule type" value="Genomic_DNA"/>
</dbReference>
<evidence type="ECO:0000259" key="1">
    <source>
        <dbReference type="Pfam" id="PF08800"/>
    </source>
</evidence>
<reference evidence="2 3" key="1">
    <citation type="submission" date="2018-10" db="EMBL/GenBank/DDBJ databases">
        <title>Genomic Encyclopedia of Archaeal and Bacterial Type Strains, Phase II (KMG-II): from individual species to whole genera.</title>
        <authorList>
            <person name="Goeker M."/>
        </authorList>
    </citation>
    <scope>NUCLEOTIDE SEQUENCE [LARGE SCALE GENOMIC DNA]</scope>
    <source>
        <strain evidence="2 3">DSM 19839</strain>
    </source>
</reference>
<accession>A0A495PV90</accession>
<dbReference type="Proteomes" id="UP000276282">
    <property type="component" value="Unassembled WGS sequence"/>
</dbReference>
<keyword evidence="3" id="KW-1185">Reference proteome</keyword>
<protein>
    <submittedName>
        <fullName evidence="2">VirE-like protein</fullName>
    </submittedName>
</protein>
<evidence type="ECO:0000313" key="2">
    <source>
        <dbReference type="EMBL" id="RKS53916.1"/>
    </source>
</evidence>
<dbReference type="OrthoDB" id="9801888at2"/>